<evidence type="ECO:0000313" key="2">
    <source>
        <dbReference type="EMBL" id="MFB5266467.1"/>
    </source>
</evidence>
<keyword evidence="1" id="KW-0812">Transmembrane</keyword>
<accession>A0ABV5AQJ6</accession>
<evidence type="ECO:0000313" key="3">
    <source>
        <dbReference type="Proteomes" id="UP001580346"/>
    </source>
</evidence>
<evidence type="ECO:0000256" key="1">
    <source>
        <dbReference type="SAM" id="Phobius"/>
    </source>
</evidence>
<name>A0ABV5AQJ6_9BACL</name>
<evidence type="ECO:0008006" key="4">
    <source>
        <dbReference type="Google" id="ProtNLM"/>
    </source>
</evidence>
<keyword evidence="1" id="KW-0472">Membrane</keyword>
<keyword evidence="1" id="KW-1133">Transmembrane helix</keyword>
<comment type="caution">
    <text evidence="2">The sequence shown here is derived from an EMBL/GenBank/DDBJ whole genome shotgun (WGS) entry which is preliminary data.</text>
</comment>
<reference evidence="2 3" key="1">
    <citation type="submission" date="2024-09" db="EMBL/GenBank/DDBJ databases">
        <title>Paenibacillus zeirhizospherea sp. nov., isolated from surface of the maize (Zea mays) roots in a horticulture field, Hungary.</title>
        <authorList>
            <person name="Marton D."/>
            <person name="Farkas M."/>
            <person name="Bedics A."/>
            <person name="Toth E."/>
            <person name="Tancsics A."/>
            <person name="Boka K."/>
            <person name="Maroti G."/>
            <person name="Kriszt B."/>
            <person name="Cserhati M."/>
        </authorList>
    </citation>
    <scope>NUCLEOTIDE SEQUENCE [LARGE SCALE GENOMIC DNA]</scope>
    <source>
        <strain evidence="2 3">KCTC 33519</strain>
    </source>
</reference>
<feature type="transmembrane region" description="Helical" evidence="1">
    <location>
        <begin position="12"/>
        <end position="41"/>
    </location>
</feature>
<keyword evidence="3" id="KW-1185">Reference proteome</keyword>
<organism evidence="2 3">
    <name type="scientific">Paenibacillus enshidis</name>
    <dbReference type="NCBI Taxonomy" id="1458439"/>
    <lineage>
        <taxon>Bacteria</taxon>
        <taxon>Bacillati</taxon>
        <taxon>Bacillota</taxon>
        <taxon>Bacilli</taxon>
        <taxon>Bacillales</taxon>
        <taxon>Paenibacillaceae</taxon>
        <taxon>Paenibacillus</taxon>
    </lineage>
</organism>
<protein>
    <recommendedName>
        <fullName evidence="4">LPXTG cell wall anchor domain-containing protein</fullName>
    </recommendedName>
</protein>
<sequence length="50" mass="5751">MNRKFLAMIMAWVLVLHMISVAGVLPVQLTGLVILTLGIWLKFRKRQSKE</sequence>
<proteinExistence type="predicted"/>
<gene>
    <name evidence="2" type="ORF">ACE41H_06685</name>
</gene>
<dbReference type="RefSeq" id="WP_375354197.1">
    <property type="nucleotide sequence ID" value="NZ_JBHHMI010000004.1"/>
</dbReference>
<dbReference type="EMBL" id="JBHHMI010000004">
    <property type="protein sequence ID" value="MFB5266467.1"/>
    <property type="molecule type" value="Genomic_DNA"/>
</dbReference>
<dbReference type="Proteomes" id="UP001580346">
    <property type="component" value="Unassembled WGS sequence"/>
</dbReference>